<feature type="compositionally biased region" description="Basic and acidic residues" evidence="1">
    <location>
        <begin position="124"/>
        <end position="140"/>
    </location>
</feature>
<organism evidence="2 3">
    <name type="scientific">Conger conger</name>
    <name type="common">Conger eel</name>
    <name type="synonym">Muraena conger</name>
    <dbReference type="NCBI Taxonomy" id="82655"/>
    <lineage>
        <taxon>Eukaryota</taxon>
        <taxon>Metazoa</taxon>
        <taxon>Chordata</taxon>
        <taxon>Craniata</taxon>
        <taxon>Vertebrata</taxon>
        <taxon>Euteleostomi</taxon>
        <taxon>Actinopterygii</taxon>
        <taxon>Neopterygii</taxon>
        <taxon>Teleostei</taxon>
        <taxon>Anguilliformes</taxon>
        <taxon>Congridae</taxon>
        <taxon>Conger</taxon>
    </lineage>
</organism>
<feature type="compositionally biased region" description="Acidic residues" evidence="1">
    <location>
        <begin position="179"/>
        <end position="198"/>
    </location>
</feature>
<accession>A0A9Q1HY73</accession>
<evidence type="ECO:0000313" key="2">
    <source>
        <dbReference type="EMBL" id="KAJ8269575.1"/>
    </source>
</evidence>
<comment type="caution">
    <text evidence="2">The sequence shown here is derived from an EMBL/GenBank/DDBJ whole genome shotgun (WGS) entry which is preliminary data.</text>
</comment>
<keyword evidence="3" id="KW-1185">Reference proteome</keyword>
<sequence length="205" mass="22038">MLERRRKEREPEVSREEGGWNTNERQARATFRPSATLRRRAVLKARGLMAGGEGAGSKNAKPFSSSDSLAKVQEVASWLLEMNSDLLGGAGRRRRPGGAGRGDSASSTRQPREAGEGGEEEEEHMDRVLEEEEQQQRRASEGPGASDGPQGPGTAAVSAPGEAEVNGEPGKGAAWAWQEEQDNNNEEEEPQEEEEEEEGRGGGGG</sequence>
<dbReference type="Proteomes" id="UP001152803">
    <property type="component" value="Unassembled WGS sequence"/>
</dbReference>
<evidence type="ECO:0000256" key="1">
    <source>
        <dbReference type="SAM" id="MobiDB-lite"/>
    </source>
</evidence>
<dbReference type="OrthoDB" id="8964944at2759"/>
<protein>
    <submittedName>
        <fullName evidence="2">Uncharacterized protein</fullName>
    </submittedName>
</protein>
<feature type="region of interest" description="Disordered" evidence="1">
    <location>
        <begin position="1"/>
        <end position="70"/>
    </location>
</feature>
<proteinExistence type="predicted"/>
<evidence type="ECO:0000313" key="3">
    <source>
        <dbReference type="Proteomes" id="UP001152803"/>
    </source>
</evidence>
<reference evidence="2" key="1">
    <citation type="journal article" date="2023" name="Science">
        <title>Genome structures resolve the early diversification of teleost fishes.</title>
        <authorList>
            <person name="Parey E."/>
            <person name="Louis A."/>
            <person name="Montfort J."/>
            <person name="Bouchez O."/>
            <person name="Roques C."/>
            <person name="Iampietro C."/>
            <person name="Lluch J."/>
            <person name="Castinel A."/>
            <person name="Donnadieu C."/>
            <person name="Desvignes T."/>
            <person name="Floi Bucao C."/>
            <person name="Jouanno E."/>
            <person name="Wen M."/>
            <person name="Mejri S."/>
            <person name="Dirks R."/>
            <person name="Jansen H."/>
            <person name="Henkel C."/>
            <person name="Chen W.J."/>
            <person name="Zahm M."/>
            <person name="Cabau C."/>
            <person name="Klopp C."/>
            <person name="Thompson A.W."/>
            <person name="Robinson-Rechavi M."/>
            <person name="Braasch I."/>
            <person name="Lecointre G."/>
            <person name="Bobe J."/>
            <person name="Postlethwait J.H."/>
            <person name="Berthelot C."/>
            <person name="Roest Crollius H."/>
            <person name="Guiguen Y."/>
        </authorList>
    </citation>
    <scope>NUCLEOTIDE SEQUENCE</scope>
    <source>
        <strain evidence="2">Concon-B</strain>
    </source>
</reference>
<feature type="compositionally biased region" description="Basic and acidic residues" evidence="1">
    <location>
        <begin position="1"/>
        <end position="18"/>
    </location>
</feature>
<dbReference type="EMBL" id="JAFJMO010000008">
    <property type="protein sequence ID" value="KAJ8269575.1"/>
    <property type="molecule type" value="Genomic_DNA"/>
</dbReference>
<dbReference type="AlphaFoldDB" id="A0A9Q1HY73"/>
<gene>
    <name evidence="2" type="ORF">COCON_G00121820</name>
</gene>
<name>A0A9Q1HY73_CONCO</name>
<feature type="region of interest" description="Disordered" evidence="1">
    <location>
        <begin position="86"/>
        <end position="205"/>
    </location>
</feature>